<organism evidence="3 4">
    <name type="scientific">Raphidocelis subcapitata</name>
    <dbReference type="NCBI Taxonomy" id="307507"/>
    <lineage>
        <taxon>Eukaryota</taxon>
        <taxon>Viridiplantae</taxon>
        <taxon>Chlorophyta</taxon>
        <taxon>core chlorophytes</taxon>
        <taxon>Chlorophyceae</taxon>
        <taxon>CS clade</taxon>
        <taxon>Sphaeropleales</taxon>
        <taxon>Selenastraceae</taxon>
        <taxon>Raphidocelis</taxon>
    </lineage>
</organism>
<evidence type="ECO:0000313" key="4">
    <source>
        <dbReference type="Proteomes" id="UP000247498"/>
    </source>
</evidence>
<feature type="coiled-coil region" evidence="1">
    <location>
        <begin position="80"/>
        <end position="142"/>
    </location>
</feature>
<dbReference type="OrthoDB" id="10591372at2759"/>
<evidence type="ECO:0000256" key="1">
    <source>
        <dbReference type="SAM" id="Coils"/>
    </source>
</evidence>
<feature type="transmembrane region" description="Helical" evidence="2">
    <location>
        <begin position="191"/>
        <end position="213"/>
    </location>
</feature>
<keyword evidence="2" id="KW-0472">Membrane</keyword>
<dbReference type="EMBL" id="BDRX01000026">
    <property type="protein sequence ID" value="GBF91742.1"/>
    <property type="molecule type" value="Genomic_DNA"/>
</dbReference>
<reference evidence="3 4" key="1">
    <citation type="journal article" date="2018" name="Sci. Rep.">
        <title>Raphidocelis subcapitata (=Pseudokirchneriella subcapitata) provides an insight into genome evolution and environmental adaptations in the Sphaeropleales.</title>
        <authorList>
            <person name="Suzuki S."/>
            <person name="Yamaguchi H."/>
            <person name="Nakajima N."/>
            <person name="Kawachi M."/>
        </authorList>
    </citation>
    <scope>NUCLEOTIDE SEQUENCE [LARGE SCALE GENOMIC DNA]</scope>
    <source>
        <strain evidence="3 4">NIES-35</strain>
    </source>
</reference>
<protein>
    <submittedName>
        <fullName evidence="3">Uncharacterized protein</fullName>
    </submittedName>
</protein>
<dbReference type="InParanoid" id="A0A2V0NYI7"/>
<proteinExistence type="predicted"/>
<keyword evidence="4" id="KW-1185">Reference proteome</keyword>
<gene>
    <name evidence="3" type="ORF">Rsub_04046</name>
</gene>
<feature type="transmembrane region" description="Helical" evidence="2">
    <location>
        <begin position="21"/>
        <end position="47"/>
    </location>
</feature>
<keyword evidence="2" id="KW-0812">Transmembrane</keyword>
<keyword evidence="2" id="KW-1133">Transmembrane helix</keyword>
<keyword evidence="1" id="KW-0175">Coiled coil</keyword>
<comment type="caution">
    <text evidence="3">The sequence shown here is derived from an EMBL/GenBank/DDBJ whole genome shotgun (WGS) entry which is preliminary data.</text>
</comment>
<feature type="transmembrane region" description="Helical" evidence="2">
    <location>
        <begin position="162"/>
        <end position="179"/>
    </location>
</feature>
<evidence type="ECO:0000313" key="3">
    <source>
        <dbReference type="EMBL" id="GBF91742.1"/>
    </source>
</evidence>
<dbReference type="AlphaFoldDB" id="A0A2V0NYI7"/>
<dbReference type="Proteomes" id="UP000247498">
    <property type="component" value="Unassembled WGS sequence"/>
</dbReference>
<sequence length="270" mass="27997">MAADAGAARPSDVQRPGQRGGLAATLPVAALQVLGFPLHAAVAALLLPKRLAVALLYLTNIGSGDLLAAITGQPTSKTQLERHRQALSKAQQRLGAQQRLADDLRREVESLRADRRKLQRRNAELSARVEEFEEAQARAAAAGGDAGAFAAPRAGAASGPGWALHAAVAAAAAAVRWWLANETDPVQRKIMLVILWPAAWIYGAMLVGCLPAHSAPLRRAFLVFSCVLCGYVARAAIESTLGHAPAGAPRWAAHGGGAFGRAAAAAGAGR</sequence>
<accession>A0A2V0NYI7</accession>
<name>A0A2V0NYI7_9CHLO</name>
<evidence type="ECO:0000256" key="2">
    <source>
        <dbReference type="SAM" id="Phobius"/>
    </source>
</evidence>